<evidence type="ECO:0000256" key="1">
    <source>
        <dbReference type="SAM" id="MobiDB-lite"/>
    </source>
</evidence>
<proteinExistence type="predicted"/>
<accession>B6HS96</accession>
<dbReference type="AlphaFoldDB" id="B6HS96"/>
<feature type="region of interest" description="Disordered" evidence="1">
    <location>
        <begin position="40"/>
        <end position="71"/>
    </location>
</feature>
<dbReference type="OMA" id="IAGYACT"/>
<protein>
    <submittedName>
        <fullName evidence="2">Uncharacterized protein</fullName>
    </submittedName>
</protein>
<feature type="region of interest" description="Disordered" evidence="1">
    <location>
        <begin position="107"/>
        <end position="168"/>
    </location>
</feature>
<dbReference type="OrthoDB" id="10569731at2759"/>
<organism evidence="2 3">
    <name type="scientific">Penicillium rubens (strain ATCC 28089 / DSM 1075 / NRRL 1951 / Wisconsin 54-1255)</name>
    <name type="common">Penicillium chrysogenum</name>
    <dbReference type="NCBI Taxonomy" id="500485"/>
    <lineage>
        <taxon>Eukaryota</taxon>
        <taxon>Fungi</taxon>
        <taxon>Dikarya</taxon>
        <taxon>Ascomycota</taxon>
        <taxon>Pezizomycotina</taxon>
        <taxon>Eurotiomycetes</taxon>
        <taxon>Eurotiomycetidae</taxon>
        <taxon>Eurotiales</taxon>
        <taxon>Aspergillaceae</taxon>
        <taxon>Penicillium</taxon>
        <taxon>Penicillium chrysogenum species complex</taxon>
    </lineage>
</organism>
<feature type="compositionally biased region" description="Basic and acidic residues" evidence="1">
    <location>
        <begin position="57"/>
        <end position="71"/>
    </location>
</feature>
<dbReference type="HOGENOM" id="CLU_966763_0_0_1"/>
<gene>
    <name evidence="2" type="ORF">Pc22g08310</name>
    <name evidence="2" type="ORF">PCH_Pc22g08310</name>
</gene>
<evidence type="ECO:0000313" key="3">
    <source>
        <dbReference type="Proteomes" id="UP000000724"/>
    </source>
</evidence>
<dbReference type="VEuPathDB" id="FungiDB:PCH_Pc22g08310"/>
<keyword evidence="3" id="KW-1185">Reference proteome</keyword>
<sequence length="288" mass="31550">MAGPLRDCGISAGLRLEEPAGHRGMKHQAFIGFFSSGETIPARMGSDPPGTLCSQVPRHDTGSSRSGDHLKNSQVASLKAYSLQGWTKWHRLQGCRYAQDAPYPPTIQSGTYKDIPYPGEAHPRSKGVQNSREMRPKSPSETRHPGNQEIRNGHSRDSRNHYAGPLNPGKRRIVESLIQAPINGQGNFSTFVAQRLVPLNWQRSTSLITGGLVKVYTMADIPDRRIRSRAEVKSELSPGNARRRFPGWAPVVPMGNVPIPASIAGYACTGYFRASPGNVLLHTFMGMT</sequence>
<name>B6HS96_PENRW</name>
<dbReference type="Proteomes" id="UP000000724">
    <property type="component" value="Contig Pc00c22"/>
</dbReference>
<reference evidence="2 3" key="1">
    <citation type="journal article" date="2008" name="Nat. Biotechnol.">
        <title>Genome sequencing and analysis of the filamentous fungus Penicillium chrysogenum.</title>
        <authorList>
            <person name="van den Berg M.A."/>
            <person name="Albang R."/>
            <person name="Albermann K."/>
            <person name="Badger J.H."/>
            <person name="Daran J.-M."/>
            <person name="Driessen A.J.M."/>
            <person name="Garcia-Estrada C."/>
            <person name="Fedorova N.D."/>
            <person name="Harris D.M."/>
            <person name="Heijne W.H.M."/>
            <person name="Joardar V.S."/>
            <person name="Kiel J.A.K.W."/>
            <person name="Kovalchuk A."/>
            <person name="Martin J.F."/>
            <person name="Nierman W.C."/>
            <person name="Nijland J.G."/>
            <person name="Pronk J.T."/>
            <person name="Roubos J.A."/>
            <person name="van der Klei I.J."/>
            <person name="van Peij N.N.M.E."/>
            <person name="Veenhuis M."/>
            <person name="von Doehren H."/>
            <person name="Wagner C."/>
            <person name="Wortman J.R."/>
            <person name="Bovenberg R.A.L."/>
        </authorList>
    </citation>
    <scope>NUCLEOTIDE SEQUENCE [LARGE SCALE GENOMIC DNA]</scope>
    <source>
        <strain evidence="3">ATCC 28089 / DSM 1075 / NRRL 1951 / Wisconsin 54-1255</strain>
    </source>
</reference>
<evidence type="ECO:0000313" key="2">
    <source>
        <dbReference type="EMBL" id="CAP98119.1"/>
    </source>
</evidence>
<feature type="compositionally biased region" description="Basic and acidic residues" evidence="1">
    <location>
        <begin position="132"/>
        <end position="160"/>
    </location>
</feature>
<dbReference type="EMBL" id="AM920437">
    <property type="protein sequence ID" value="CAP98119.1"/>
    <property type="molecule type" value="Genomic_DNA"/>
</dbReference>